<proteinExistence type="predicted"/>
<dbReference type="AlphaFoldDB" id="A0A438IUZ4"/>
<accession>A0A438IUZ4</accession>
<name>A0A438IUZ4_VITVI</name>
<dbReference type="EMBL" id="QGNW01000081">
    <property type="protein sequence ID" value="RVX00571.1"/>
    <property type="molecule type" value="Genomic_DNA"/>
</dbReference>
<dbReference type="SUPFAM" id="SSF56112">
    <property type="entry name" value="Protein kinase-like (PK-like)"/>
    <property type="match status" value="1"/>
</dbReference>
<organism evidence="1 2">
    <name type="scientific">Vitis vinifera</name>
    <name type="common">Grape</name>
    <dbReference type="NCBI Taxonomy" id="29760"/>
    <lineage>
        <taxon>Eukaryota</taxon>
        <taxon>Viridiplantae</taxon>
        <taxon>Streptophyta</taxon>
        <taxon>Embryophyta</taxon>
        <taxon>Tracheophyta</taxon>
        <taxon>Spermatophyta</taxon>
        <taxon>Magnoliopsida</taxon>
        <taxon>eudicotyledons</taxon>
        <taxon>Gunneridae</taxon>
        <taxon>Pentapetalae</taxon>
        <taxon>rosids</taxon>
        <taxon>Vitales</taxon>
        <taxon>Vitaceae</taxon>
        <taxon>Viteae</taxon>
        <taxon>Vitis</taxon>
    </lineage>
</organism>
<reference evidence="1 2" key="1">
    <citation type="journal article" date="2018" name="PLoS Genet.">
        <title>Population sequencing reveals clonal diversity and ancestral inbreeding in the grapevine cultivar Chardonnay.</title>
        <authorList>
            <person name="Roach M.J."/>
            <person name="Johnson D.L."/>
            <person name="Bohlmann J."/>
            <person name="van Vuuren H.J."/>
            <person name="Jones S.J."/>
            <person name="Pretorius I.S."/>
            <person name="Schmidt S.A."/>
            <person name="Borneman A.R."/>
        </authorList>
    </citation>
    <scope>NUCLEOTIDE SEQUENCE [LARGE SCALE GENOMIC DNA]</scope>
    <source>
        <strain evidence="2">cv. Chardonnay</strain>
        <tissue evidence="1">Leaf</tissue>
    </source>
</reference>
<evidence type="ECO:0008006" key="3">
    <source>
        <dbReference type="Google" id="ProtNLM"/>
    </source>
</evidence>
<evidence type="ECO:0000313" key="1">
    <source>
        <dbReference type="EMBL" id="RVX00571.1"/>
    </source>
</evidence>
<dbReference type="InterPro" id="IPR011009">
    <property type="entry name" value="Kinase-like_dom_sf"/>
</dbReference>
<protein>
    <recommendedName>
        <fullName evidence="3">Protein kinase domain-containing protein</fullName>
    </recommendedName>
</protein>
<dbReference type="Proteomes" id="UP000288805">
    <property type="component" value="Unassembled WGS sequence"/>
</dbReference>
<dbReference type="Gene3D" id="1.10.510.10">
    <property type="entry name" value="Transferase(Phosphotransferase) domain 1"/>
    <property type="match status" value="1"/>
</dbReference>
<gene>
    <name evidence="1" type="ORF">CK203_036957</name>
</gene>
<comment type="caution">
    <text evidence="1">The sequence shown here is derived from an EMBL/GenBank/DDBJ whole genome shotgun (WGS) entry which is preliminary data.</text>
</comment>
<sequence>MTMIQQKMAYSTVGTPDYIAPEVLLKKGYGMECDWLVNLTLLDALNLVIILNLQLDIAYRWSLGQLCMRCLWDIHLFILRNQCQHAERYMC</sequence>
<evidence type="ECO:0000313" key="2">
    <source>
        <dbReference type="Proteomes" id="UP000288805"/>
    </source>
</evidence>